<dbReference type="EMBL" id="JBIAQY010000011">
    <property type="protein sequence ID" value="MFF3571922.1"/>
    <property type="molecule type" value="Genomic_DNA"/>
</dbReference>
<protein>
    <submittedName>
        <fullName evidence="1">Uncharacterized protein</fullName>
    </submittedName>
</protein>
<name>A0ABW6S6K1_9NOCA</name>
<accession>A0ABW6S6K1</accession>
<reference evidence="1 2" key="1">
    <citation type="submission" date="2024-10" db="EMBL/GenBank/DDBJ databases">
        <title>The Natural Products Discovery Center: Release of the First 8490 Sequenced Strains for Exploring Actinobacteria Biosynthetic Diversity.</title>
        <authorList>
            <person name="Kalkreuter E."/>
            <person name="Kautsar S.A."/>
            <person name="Yang D."/>
            <person name="Bader C.D."/>
            <person name="Teijaro C.N."/>
            <person name="Fluegel L."/>
            <person name="Davis C.M."/>
            <person name="Simpson J.R."/>
            <person name="Lauterbach L."/>
            <person name="Steele A.D."/>
            <person name="Gui C."/>
            <person name="Meng S."/>
            <person name="Li G."/>
            <person name="Viehrig K."/>
            <person name="Ye F."/>
            <person name="Su P."/>
            <person name="Kiefer A.F."/>
            <person name="Nichols A."/>
            <person name="Cepeda A.J."/>
            <person name="Yan W."/>
            <person name="Fan B."/>
            <person name="Jiang Y."/>
            <person name="Adhikari A."/>
            <person name="Zheng C.-J."/>
            <person name="Schuster L."/>
            <person name="Cowan T.M."/>
            <person name="Smanski M.J."/>
            <person name="Chevrette M.G."/>
            <person name="De Carvalho L.P.S."/>
            <person name="Shen B."/>
        </authorList>
    </citation>
    <scope>NUCLEOTIDE SEQUENCE [LARGE SCALE GENOMIC DNA]</scope>
    <source>
        <strain evidence="1 2">NPDC002593</strain>
    </source>
</reference>
<comment type="caution">
    <text evidence="1">The sequence shown here is derived from an EMBL/GenBank/DDBJ whole genome shotgun (WGS) entry which is preliminary data.</text>
</comment>
<evidence type="ECO:0000313" key="2">
    <source>
        <dbReference type="Proteomes" id="UP001601992"/>
    </source>
</evidence>
<keyword evidence="2" id="KW-1185">Reference proteome</keyword>
<dbReference type="RefSeq" id="WP_040828365.1">
    <property type="nucleotide sequence ID" value="NZ_JBIAQY010000011.1"/>
</dbReference>
<evidence type="ECO:0000313" key="1">
    <source>
        <dbReference type="EMBL" id="MFF3571922.1"/>
    </source>
</evidence>
<organism evidence="1 2">
    <name type="scientific">Nocardia jiangxiensis</name>
    <dbReference type="NCBI Taxonomy" id="282685"/>
    <lineage>
        <taxon>Bacteria</taxon>
        <taxon>Bacillati</taxon>
        <taxon>Actinomycetota</taxon>
        <taxon>Actinomycetes</taxon>
        <taxon>Mycobacteriales</taxon>
        <taxon>Nocardiaceae</taxon>
        <taxon>Nocardia</taxon>
    </lineage>
</organism>
<sequence>MPDLSTRERTREYLAEIFPADDREWRIYQFPLGWICQPELTPEQIEAGRGLGQTNLVIDAHTAVVLEYPSWSIDMVADDYTATEQSGRRPNGRQIHPPLWRLTIRRTQETPDTIGYHVQALSLATPPTENAEYDLTIDKHTFQRNGNGPLAGSVIAWAEARSREHGNWPAQGTWDL</sequence>
<gene>
    <name evidence="1" type="ORF">ACFYXQ_29485</name>
</gene>
<dbReference type="Proteomes" id="UP001601992">
    <property type="component" value="Unassembled WGS sequence"/>
</dbReference>
<proteinExistence type="predicted"/>